<name>A0A8S1VMH0_9CILI</name>
<dbReference type="Proteomes" id="UP000689195">
    <property type="component" value="Unassembled WGS sequence"/>
</dbReference>
<proteinExistence type="predicted"/>
<keyword evidence="2" id="KW-1185">Reference proteome</keyword>
<gene>
    <name evidence="1" type="ORF">PPENT_87.1.T0690162</name>
</gene>
<dbReference type="EMBL" id="CAJJDO010000069">
    <property type="protein sequence ID" value="CAD8178370.1"/>
    <property type="molecule type" value="Genomic_DNA"/>
</dbReference>
<evidence type="ECO:0000313" key="1">
    <source>
        <dbReference type="EMBL" id="CAD8178370.1"/>
    </source>
</evidence>
<sequence>MKEEFSMTYKELSKVKQKFNICSVNLNSSDIFIFQTAYQSGHP</sequence>
<organism evidence="1 2">
    <name type="scientific">Paramecium pentaurelia</name>
    <dbReference type="NCBI Taxonomy" id="43138"/>
    <lineage>
        <taxon>Eukaryota</taxon>
        <taxon>Sar</taxon>
        <taxon>Alveolata</taxon>
        <taxon>Ciliophora</taxon>
        <taxon>Intramacronucleata</taxon>
        <taxon>Oligohymenophorea</taxon>
        <taxon>Peniculida</taxon>
        <taxon>Parameciidae</taxon>
        <taxon>Paramecium</taxon>
    </lineage>
</organism>
<protein>
    <submittedName>
        <fullName evidence="1">Uncharacterized protein</fullName>
    </submittedName>
</protein>
<accession>A0A8S1VMH0</accession>
<reference evidence="1" key="1">
    <citation type="submission" date="2021-01" db="EMBL/GenBank/DDBJ databases">
        <authorList>
            <consortium name="Genoscope - CEA"/>
            <person name="William W."/>
        </authorList>
    </citation>
    <scope>NUCLEOTIDE SEQUENCE</scope>
</reference>
<evidence type="ECO:0000313" key="2">
    <source>
        <dbReference type="Proteomes" id="UP000689195"/>
    </source>
</evidence>
<dbReference type="AlphaFoldDB" id="A0A8S1VMH0"/>
<comment type="caution">
    <text evidence="1">The sequence shown here is derived from an EMBL/GenBank/DDBJ whole genome shotgun (WGS) entry which is preliminary data.</text>
</comment>